<evidence type="ECO:0000313" key="1">
    <source>
        <dbReference type="EMBL" id="KAG0417574.1"/>
    </source>
</evidence>
<comment type="caution">
    <text evidence="1">The sequence shown here is derived from an EMBL/GenBank/DDBJ whole genome shotgun (WGS) entry which is preliminary data.</text>
</comment>
<keyword evidence="2" id="KW-1185">Reference proteome</keyword>
<gene>
    <name evidence="1" type="ORF">HPB47_005507</name>
</gene>
<sequence>MVGFRADLSTQDIMLQLHHDIITPRRHYDTQAKLALDITKAFYQVSHITILQGLAWNFGERVYNYNKDFLSKHSATLQTRDLTSSDIQISGRATPQGAVLSPLLFNLALLKLPPVLAAIPGLHHSVYADDITYGSPRAVILN</sequence>
<proteinExistence type="predicted"/>
<name>A0AC60PCT2_IXOPE</name>
<dbReference type="Proteomes" id="UP000805193">
    <property type="component" value="Unassembled WGS sequence"/>
</dbReference>
<organism evidence="1 2">
    <name type="scientific">Ixodes persulcatus</name>
    <name type="common">Taiga tick</name>
    <dbReference type="NCBI Taxonomy" id="34615"/>
    <lineage>
        <taxon>Eukaryota</taxon>
        <taxon>Metazoa</taxon>
        <taxon>Ecdysozoa</taxon>
        <taxon>Arthropoda</taxon>
        <taxon>Chelicerata</taxon>
        <taxon>Arachnida</taxon>
        <taxon>Acari</taxon>
        <taxon>Parasitiformes</taxon>
        <taxon>Ixodida</taxon>
        <taxon>Ixodoidea</taxon>
        <taxon>Ixodidae</taxon>
        <taxon>Ixodinae</taxon>
        <taxon>Ixodes</taxon>
    </lineage>
</organism>
<accession>A0AC60PCT2</accession>
<protein>
    <submittedName>
        <fullName evidence="1">Uncharacterized protein</fullName>
    </submittedName>
</protein>
<dbReference type="EMBL" id="JABSTQ010010826">
    <property type="protein sequence ID" value="KAG0417574.1"/>
    <property type="molecule type" value="Genomic_DNA"/>
</dbReference>
<reference evidence="1 2" key="1">
    <citation type="journal article" date="2020" name="Cell">
        <title>Large-Scale Comparative Analyses of Tick Genomes Elucidate Their Genetic Diversity and Vector Capacities.</title>
        <authorList>
            <consortium name="Tick Genome and Microbiome Consortium (TIGMIC)"/>
            <person name="Jia N."/>
            <person name="Wang J."/>
            <person name="Shi W."/>
            <person name="Du L."/>
            <person name="Sun Y."/>
            <person name="Zhan W."/>
            <person name="Jiang J.F."/>
            <person name="Wang Q."/>
            <person name="Zhang B."/>
            <person name="Ji P."/>
            <person name="Bell-Sakyi L."/>
            <person name="Cui X.M."/>
            <person name="Yuan T.T."/>
            <person name="Jiang B.G."/>
            <person name="Yang W.F."/>
            <person name="Lam T.T."/>
            <person name="Chang Q.C."/>
            <person name="Ding S.J."/>
            <person name="Wang X.J."/>
            <person name="Zhu J.G."/>
            <person name="Ruan X.D."/>
            <person name="Zhao L."/>
            <person name="Wei J.T."/>
            <person name="Ye R.Z."/>
            <person name="Que T.C."/>
            <person name="Du C.H."/>
            <person name="Zhou Y.H."/>
            <person name="Cheng J.X."/>
            <person name="Dai P.F."/>
            <person name="Guo W.B."/>
            <person name="Han X.H."/>
            <person name="Huang E.J."/>
            <person name="Li L.F."/>
            <person name="Wei W."/>
            <person name="Gao Y.C."/>
            <person name="Liu J.Z."/>
            <person name="Shao H.Z."/>
            <person name="Wang X."/>
            <person name="Wang C.C."/>
            <person name="Yang T.C."/>
            <person name="Huo Q.B."/>
            <person name="Li W."/>
            <person name="Chen H.Y."/>
            <person name="Chen S.E."/>
            <person name="Zhou L.G."/>
            <person name="Ni X.B."/>
            <person name="Tian J.H."/>
            <person name="Sheng Y."/>
            <person name="Liu T."/>
            <person name="Pan Y.S."/>
            <person name="Xia L.Y."/>
            <person name="Li J."/>
            <person name="Zhao F."/>
            <person name="Cao W.C."/>
        </authorList>
    </citation>
    <scope>NUCLEOTIDE SEQUENCE [LARGE SCALE GENOMIC DNA]</scope>
    <source>
        <strain evidence="1">Iper-2018</strain>
    </source>
</reference>
<evidence type="ECO:0000313" key="2">
    <source>
        <dbReference type="Proteomes" id="UP000805193"/>
    </source>
</evidence>